<dbReference type="RefSeq" id="WP_085020937.1">
    <property type="nucleotide sequence ID" value="NZ_BMHD01000001.1"/>
</dbReference>
<dbReference type="EMBL" id="CP020715">
    <property type="protein sequence ID" value="ARJ06799.1"/>
    <property type="molecule type" value="Genomic_DNA"/>
</dbReference>
<dbReference type="GO" id="GO:0030170">
    <property type="term" value="F:pyridoxal phosphate binding"/>
    <property type="evidence" value="ECO:0007669"/>
    <property type="project" value="InterPro"/>
</dbReference>
<sequence>MTHALRSVETPTDLDLTPSDRILRTHLPDREAAPGMSVREADVSLRLDGGGNGLLDTTHFDTVRFPPPPWIDAAMQAAVADGSLAYTPYRGAPEVLDSLAPRISDFLGSPVTSANLALTPGTQGALFTTLSSLVNEGDLVLLADPDYLFCERILQFLGARIERIPLTFDGDEPSLDLDLVEELAAQEPVLLMFSHPNNPTGAVFPERVIRRVAELSNERGFLVMVDELYSRLVYGDTVFPHLRAQPGMADRSITLLGPSKTESMSGFRIGVVVAPTEIVKSIEQCIAMTSLRAPAYSQRLLERWLVDDAEFLAERIGDLHRLREQSLAALRAVSGVRVQAQDGTAYLFVDVSAFGATDVEIAGALQREAGVIVSPGYQFGPSGTGHFRICFARDETEWAQALERMVVCLTGFATRAGLVG</sequence>
<dbReference type="PANTHER" id="PTHR46383">
    <property type="entry name" value="ASPARTATE AMINOTRANSFERASE"/>
    <property type="match status" value="1"/>
</dbReference>
<keyword evidence="4 7" id="KW-0808">Transferase</keyword>
<comment type="cofactor">
    <cofactor evidence="1">
        <name>pyridoxal 5'-phosphate</name>
        <dbReference type="ChEBI" id="CHEBI:597326"/>
    </cofactor>
</comment>
<dbReference type="Gene3D" id="3.40.640.10">
    <property type="entry name" value="Type I PLP-dependent aspartate aminotransferase-like (Major domain)"/>
    <property type="match status" value="1"/>
</dbReference>
<feature type="domain" description="Aminotransferase class I/classII large" evidence="6">
    <location>
        <begin position="64"/>
        <end position="404"/>
    </location>
</feature>
<keyword evidence="8" id="KW-1185">Reference proteome</keyword>
<dbReference type="SUPFAM" id="SSF53383">
    <property type="entry name" value="PLP-dependent transferases"/>
    <property type="match status" value="1"/>
</dbReference>
<keyword evidence="3 7" id="KW-0032">Aminotransferase</keyword>
<gene>
    <name evidence="7" type="ORF">B5808_17410</name>
</gene>
<dbReference type="GO" id="GO:0008483">
    <property type="term" value="F:transaminase activity"/>
    <property type="evidence" value="ECO:0007669"/>
    <property type="project" value="UniProtKB-KW"/>
</dbReference>
<protein>
    <submittedName>
        <fullName evidence="7">Aspartate aminotransferase</fullName>
    </submittedName>
</protein>
<proteinExistence type="inferred from homology"/>
<dbReference type="Pfam" id="PF00155">
    <property type="entry name" value="Aminotran_1_2"/>
    <property type="match status" value="1"/>
</dbReference>
<evidence type="ECO:0000256" key="1">
    <source>
        <dbReference type="ARBA" id="ARBA00001933"/>
    </source>
</evidence>
<accession>A0A1X9LU79</accession>
<dbReference type="KEGG" id="cphy:B5808_17410"/>
<dbReference type="InterPro" id="IPR015422">
    <property type="entry name" value="PyrdxlP-dep_Trfase_small"/>
</dbReference>
<evidence type="ECO:0000313" key="8">
    <source>
        <dbReference type="Proteomes" id="UP000192775"/>
    </source>
</evidence>
<evidence type="ECO:0000259" key="6">
    <source>
        <dbReference type="Pfam" id="PF00155"/>
    </source>
</evidence>
<keyword evidence="5" id="KW-0663">Pyridoxal phosphate</keyword>
<dbReference type="PANTHER" id="PTHR46383:SF1">
    <property type="entry name" value="ASPARTATE AMINOTRANSFERASE"/>
    <property type="match status" value="1"/>
</dbReference>
<dbReference type="STRING" id="1619308.B5808_17410"/>
<reference evidence="7 8" key="1">
    <citation type="submission" date="2017-04" db="EMBL/GenBank/DDBJ databases">
        <authorList>
            <person name="Afonso C.L."/>
            <person name="Miller P.J."/>
            <person name="Scott M.A."/>
            <person name="Spackman E."/>
            <person name="Goraichik I."/>
            <person name="Dimitrov K.M."/>
            <person name="Suarez D.L."/>
            <person name="Swayne D.E."/>
        </authorList>
    </citation>
    <scope>NUCLEOTIDE SEQUENCE [LARGE SCALE GENOMIC DNA]</scope>
    <source>
        <strain evidence="8">XA(T)</strain>
    </source>
</reference>
<dbReference type="InterPro" id="IPR015421">
    <property type="entry name" value="PyrdxlP-dep_Trfase_major"/>
</dbReference>
<evidence type="ECO:0000256" key="3">
    <source>
        <dbReference type="ARBA" id="ARBA00022576"/>
    </source>
</evidence>
<evidence type="ECO:0000256" key="4">
    <source>
        <dbReference type="ARBA" id="ARBA00022679"/>
    </source>
</evidence>
<dbReference type="InterPro" id="IPR004839">
    <property type="entry name" value="Aminotransferase_I/II_large"/>
</dbReference>
<dbReference type="AlphaFoldDB" id="A0A1X9LU79"/>
<evidence type="ECO:0000256" key="2">
    <source>
        <dbReference type="ARBA" id="ARBA00007441"/>
    </source>
</evidence>
<name>A0A1X9LU79_9MICO</name>
<dbReference type="Gene3D" id="3.90.1150.10">
    <property type="entry name" value="Aspartate Aminotransferase, domain 1"/>
    <property type="match status" value="1"/>
</dbReference>
<evidence type="ECO:0000313" key="7">
    <source>
        <dbReference type="EMBL" id="ARJ06799.1"/>
    </source>
</evidence>
<dbReference type="CDD" id="cd00609">
    <property type="entry name" value="AAT_like"/>
    <property type="match status" value="1"/>
</dbReference>
<evidence type="ECO:0000256" key="5">
    <source>
        <dbReference type="ARBA" id="ARBA00022898"/>
    </source>
</evidence>
<dbReference type="Proteomes" id="UP000192775">
    <property type="component" value="Chromosome"/>
</dbReference>
<organism evidence="7 8">
    <name type="scientific">Cnuibacter physcomitrellae</name>
    <dbReference type="NCBI Taxonomy" id="1619308"/>
    <lineage>
        <taxon>Bacteria</taxon>
        <taxon>Bacillati</taxon>
        <taxon>Actinomycetota</taxon>
        <taxon>Actinomycetes</taxon>
        <taxon>Micrococcales</taxon>
        <taxon>Microbacteriaceae</taxon>
        <taxon>Cnuibacter</taxon>
    </lineage>
</organism>
<dbReference type="InterPro" id="IPR050596">
    <property type="entry name" value="AspAT/PAT-like"/>
</dbReference>
<comment type="similarity">
    <text evidence="2">Belongs to the class-I pyridoxal-phosphate-dependent aminotransferase family.</text>
</comment>
<dbReference type="GO" id="GO:0006520">
    <property type="term" value="P:amino acid metabolic process"/>
    <property type="evidence" value="ECO:0007669"/>
    <property type="project" value="InterPro"/>
</dbReference>
<dbReference type="InterPro" id="IPR015424">
    <property type="entry name" value="PyrdxlP-dep_Trfase"/>
</dbReference>